<evidence type="ECO:0000256" key="1">
    <source>
        <dbReference type="SAM" id="Phobius"/>
    </source>
</evidence>
<keyword evidence="1" id="KW-0472">Membrane</keyword>
<gene>
    <name evidence="2" type="ORF">MIPYR_10081</name>
</gene>
<dbReference type="RefSeq" id="WP_295572257.1">
    <property type="nucleotide sequence ID" value="NZ_FLQR01000001.1"/>
</dbReference>
<accession>A0A1Y5NX83</accession>
<feature type="transmembrane region" description="Helical" evidence="1">
    <location>
        <begin position="7"/>
        <end position="28"/>
    </location>
</feature>
<evidence type="ECO:0000313" key="2">
    <source>
        <dbReference type="EMBL" id="SBS69900.1"/>
    </source>
</evidence>
<proteinExistence type="predicted"/>
<sequence>MRTAPSVGVILSSAAVAAVGAVGVWMGLTATSVPTVDLGDSTQDMVVVSTDAENAVVEAEWRLRTDGTAEVTVSLGFDLHAETLNAERGTVVVELWCDARLRNPEPGPDIELVDDGDEALCADGAIAEGVPARQIFVFEVTQFEPQQVTGTPVRDWSATASGQRTARSPALVLGVGGIMDEALPVIVATPAHASTLTTVFEATPKELIDVSVRPAGEIDEAMSVAVQSDGERLWTDSVTWRLDFAGLDTAATLEAGLTRWTDPGGQTFTQLLLLLSGALIGVAASLAVERMFSWLSARAPRAAP</sequence>
<dbReference type="EMBL" id="FLQR01000001">
    <property type="protein sequence ID" value="SBS69900.1"/>
    <property type="molecule type" value="Genomic_DNA"/>
</dbReference>
<name>A0A1Y5NX83_9MICO</name>
<reference evidence="2" key="1">
    <citation type="submission" date="2016-03" db="EMBL/GenBank/DDBJ databases">
        <authorList>
            <person name="Ploux O."/>
        </authorList>
    </citation>
    <scope>NUCLEOTIDE SEQUENCE</scope>
    <source>
        <strain evidence="2">UC1</strain>
    </source>
</reference>
<keyword evidence="1" id="KW-0812">Transmembrane</keyword>
<organism evidence="2">
    <name type="scientific">uncultured Microbacterium sp</name>
    <dbReference type="NCBI Taxonomy" id="191216"/>
    <lineage>
        <taxon>Bacteria</taxon>
        <taxon>Bacillati</taxon>
        <taxon>Actinomycetota</taxon>
        <taxon>Actinomycetes</taxon>
        <taxon>Micrococcales</taxon>
        <taxon>Microbacteriaceae</taxon>
        <taxon>Microbacterium</taxon>
        <taxon>environmental samples</taxon>
    </lineage>
</organism>
<keyword evidence="1" id="KW-1133">Transmembrane helix</keyword>
<feature type="transmembrane region" description="Helical" evidence="1">
    <location>
        <begin position="268"/>
        <end position="288"/>
    </location>
</feature>
<protein>
    <submittedName>
        <fullName evidence="2">Uncharacterized protein</fullName>
    </submittedName>
</protein>
<dbReference type="AlphaFoldDB" id="A0A1Y5NX83"/>